<organism evidence="2 3">
    <name type="scientific">Aphis glycines</name>
    <name type="common">Soybean aphid</name>
    <dbReference type="NCBI Taxonomy" id="307491"/>
    <lineage>
        <taxon>Eukaryota</taxon>
        <taxon>Metazoa</taxon>
        <taxon>Ecdysozoa</taxon>
        <taxon>Arthropoda</taxon>
        <taxon>Hexapoda</taxon>
        <taxon>Insecta</taxon>
        <taxon>Pterygota</taxon>
        <taxon>Neoptera</taxon>
        <taxon>Paraneoptera</taxon>
        <taxon>Hemiptera</taxon>
        <taxon>Sternorrhyncha</taxon>
        <taxon>Aphidomorpha</taxon>
        <taxon>Aphidoidea</taxon>
        <taxon>Aphididae</taxon>
        <taxon>Aphidini</taxon>
        <taxon>Aphis</taxon>
        <taxon>Aphis</taxon>
    </lineage>
</organism>
<dbReference type="PANTHER" id="PTHR37984:SF7">
    <property type="entry name" value="INTEGRASE CATALYTIC DOMAIN-CONTAINING PROTEIN"/>
    <property type="match status" value="1"/>
</dbReference>
<dbReference type="GO" id="GO:0003676">
    <property type="term" value="F:nucleic acid binding"/>
    <property type="evidence" value="ECO:0007669"/>
    <property type="project" value="InterPro"/>
</dbReference>
<protein>
    <recommendedName>
        <fullName evidence="1">Integrase catalytic domain-containing protein</fullName>
    </recommendedName>
</protein>
<dbReference type="InterPro" id="IPR050951">
    <property type="entry name" value="Retrovirus_Pol_polyprotein"/>
</dbReference>
<dbReference type="InterPro" id="IPR001584">
    <property type="entry name" value="Integrase_cat-core"/>
</dbReference>
<dbReference type="PANTHER" id="PTHR37984">
    <property type="entry name" value="PROTEIN CBG26694"/>
    <property type="match status" value="1"/>
</dbReference>
<dbReference type="Proteomes" id="UP000475862">
    <property type="component" value="Unassembled WGS sequence"/>
</dbReference>
<name>A0A6G0T0I8_APHGL</name>
<dbReference type="Gene3D" id="3.30.420.10">
    <property type="entry name" value="Ribonuclease H-like superfamily/Ribonuclease H"/>
    <property type="match status" value="1"/>
</dbReference>
<dbReference type="SUPFAM" id="SSF53098">
    <property type="entry name" value="Ribonuclease H-like"/>
    <property type="match status" value="1"/>
</dbReference>
<dbReference type="EMBL" id="VYZN01000075">
    <property type="protein sequence ID" value="KAE9523865.1"/>
    <property type="molecule type" value="Genomic_DNA"/>
</dbReference>
<comment type="caution">
    <text evidence="2">The sequence shown here is derived from an EMBL/GenBank/DDBJ whole genome shotgun (WGS) entry which is preliminary data.</text>
</comment>
<dbReference type="InterPro" id="IPR036397">
    <property type="entry name" value="RNaseH_sf"/>
</dbReference>
<dbReference type="InterPro" id="IPR012337">
    <property type="entry name" value="RNaseH-like_sf"/>
</dbReference>
<proteinExistence type="predicted"/>
<evidence type="ECO:0000313" key="3">
    <source>
        <dbReference type="Proteomes" id="UP000475862"/>
    </source>
</evidence>
<accession>A0A6G0T0I8</accession>
<dbReference type="GO" id="GO:0015074">
    <property type="term" value="P:DNA integration"/>
    <property type="evidence" value="ECO:0007669"/>
    <property type="project" value="InterPro"/>
</dbReference>
<dbReference type="AlphaFoldDB" id="A0A6G0T0I8"/>
<dbReference type="OrthoDB" id="6630439at2759"/>
<evidence type="ECO:0000313" key="2">
    <source>
        <dbReference type="EMBL" id="KAE9523865.1"/>
    </source>
</evidence>
<reference evidence="2 3" key="1">
    <citation type="submission" date="2019-08" db="EMBL/GenBank/DDBJ databases">
        <title>The genome of the soybean aphid Biotype 1, its phylome, world population structure and adaptation to the North American continent.</title>
        <authorList>
            <person name="Giordano R."/>
            <person name="Donthu R.K."/>
            <person name="Hernandez A.G."/>
            <person name="Wright C.L."/>
            <person name="Zimin A.V."/>
        </authorList>
    </citation>
    <scope>NUCLEOTIDE SEQUENCE [LARGE SCALE GENOMIC DNA]</scope>
    <source>
        <tissue evidence="2">Whole aphids</tissue>
    </source>
</reference>
<dbReference type="PROSITE" id="PS50994">
    <property type="entry name" value="INTEGRASE"/>
    <property type="match status" value="1"/>
</dbReference>
<evidence type="ECO:0000259" key="1">
    <source>
        <dbReference type="PROSITE" id="PS50994"/>
    </source>
</evidence>
<gene>
    <name evidence="2" type="ORF">AGLY_015753</name>
</gene>
<feature type="domain" description="Integrase catalytic" evidence="1">
    <location>
        <begin position="173"/>
        <end position="341"/>
    </location>
</feature>
<sequence>MSNMAIYRLQNIAIRLKKSGKKKEESVEKIIYTVTARDSERSDECIDFTMIITSRNNAPISNYGGGFRCKSEYPWCVIQFEFIQNMSKLRKFASNFVVGKSKLAIVTRTNTSLAHHHRRWYNNVVVVTIIRNLMTYQPPAKFSAYEISKNKLDLIKRETQNDLVYKKLSEVIQSGRPENKNSIDEIIKPYWSFKENLCVIDNLLFKNKMVDYYSKFIEIAYLTSGFISTSVIQHLKSMFARFEISFSIVSDNGPSFNSLELKQFMSEWDIELITSSPNYAQSNGLAEKSIQSIKKLLNKYKETLMHNRNSSKGNLCSLSQLLMSKSIRTKLPVPIDNLKPN</sequence>
<keyword evidence="3" id="KW-1185">Reference proteome</keyword>